<protein>
    <recommendedName>
        <fullName evidence="3">alpha-glucosidase</fullName>
        <ecNumber evidence="3">3.2.1.20</ecNumber>
    </recommendedName>
</protein>
<keyword evidence="6" id="KW-0378">Hydrolase</keyword>
<feature type="domain" description="Glycosyl hydrolase family 13 catalytic" evidence="8">
    <location>
        <begin position="31"/>
        <end position="432"/>
    </location>
</feature>
<dbReference type="InterPro" id="IPR045857">
    <property type="entry name" value="O16G_dom_2"/>
</dbReference>
<dbReference type="Gene3D" id="3.20.20.80">
    <property type="entry name" value="Glycosidases"/>
    <property type="match status" value="1"/>
</dbReference>
<dbReference type="FunFam" id="3.90.400.10:FF:000001">
    <property type="entry name" value="Maltase A3, isoform A"/>
    <property type="match status" value="1"/>
</dbReference>
<reference evidence="9" key="1">
    <citation type="submission" date="2020-05" db="UniProtKB">
        <authorList>
            <consortium name="EnsemblMetazoa"/>
        </authorList>
    </citation>
    <scope>IDENTIFICATION</scope>
    <source>
        <strain evidence="9">USDA</strain>
    </source>
</reference>
<name>A0A1I8Q5Z4_STOCA</name>
<dbReference type="EnsemblMetazoa" id="SCAU014221-RA">
    <property type="protein sequence ID" value="SCAU014221-PA"/>
    <property type="gene ID" value="SCAU014221"/>
</dbReference>
<organism evidence="9 10">
    <name type="scientific">Stomoxys calcitrans</name>
    <name type="common">Stable fly</name>
    <name type="synonym">Conops calcitrans</name>
    <dbReference type="NCBI Taxonomy" id="35570"/>
    <lineage>
        <taxon>Eukaryota</taxon>
        <taxon>Metazoa</taxon>
        <taxon>Ecdysozoa</taxon>
        <taxon>Arthropoda</taxon>
        <taxon>Hexapoda</taxon>
        <taxon>Insecta</taxon>
        <taxon>Pterygota</taxon>
        <taxon>Neoptera</taxon>
        <taxon>Endopterygota</taxon>
        <taxon>Diptera</taxon>
        <taxon>Brachycera</taxon>
        <taxon>Muscomorpha</taxon>
        <taxon>Muscoidea</taxon>
        <taxon>Muscidae</taxon>
        <taxon>Stomoxys</taxon>
    </lineage>
</organism>
<dbReference type="SMART" id="SM00642">
    <property type="entry name" value="Aamy"/>
    <property type="match status" value="1"/>
</dbReference>
<evidence type="ECO:0000256" key="6">
    <source>
        <dbReference type="ARBA" id="ARBA00023295"/>
    </source>
</evidence>
<dbReference type="InterPro" id="IPR006047">
    <property type="entry name" value="GH13_cat_dom"/>
</dbReference>
<evidence type="ECO:0000256" key="4">
    <source>
        <dbReference type="ARBA" id="ARBA00022729"/>
    </source>
</evidence>
<evidence type="ECO:0000256" key="7">
    <source>
        <dbReference type="SAM" id="SignalP"/>
    </source>
</evidence>
<evidence type="ECO:0000256" key="3">
    <source>
        <dbReference type="ARBA" id="ARBA00012741"/>
    </source>
</evidence>
<sequence length="579" mass="66916">MAVTKIIIFTTLIWSSVVFAKDWWENGNFYQVYPRSFRDSDCDGIGDLNGVTEKLQYLKDIGFTGIWLSPIFKSPMVDFGYDISDFYAIHPEYGTLDDFKNLITRAKEVGIRVILDFVPNHTSDECEWFQKSVNRTEGYEDFYVWHNGKVDSGGQRQPPSNWKSAFRYSAWEWNEQRQQYYLHQFSVKQADLNFRNPLVVAKMKEVMRYWLDMGISGFRIDALPFMFEKGPDETGNFPDEPVIDDVSLCPDPEDWCHLNHTYTQDQPESIEMVYQWRELTEQYKKDNGGGTILLLTEAYTTFDNLMLYYGDGNRNGSMIPFNFYFMQNIVRNSTAAEIRSNILRWLNSMPKDVLANWVLGNHDNPRFSIRLGEGRMDLFTILLQTLPGNAITYYGEEIGMVNGKITWEETVDTQGCSSSPQTYERYSRDPERTPYQWDGSNLAGFTNGDHTWLPVAANYVENNAFSQLRAPRSHLQMFKRLIKLRQEPSMRDGPLEIKAILVDILIYSRQLLPNGDMYIVILNLSNSTQTFNVNEHFKIGSQAEVICSSLNSKYVEGKIIDATKFEAESEVGVVLVNID</sequence>
<comment type="catalytic activity">
    <reaction evidence="1">
        <text>Hydrolysis of terminal, non-reducing (1-&gt;4)-linked alpha-D-glucose residues with release of alpha-D-glucose.</text>
        <dbReference type="EC" id="3.2.1.20"/>
    </reaction>
</comment>
<feature type="chain" id="PRO_5009327752" description="alpha-glucosidase" evidence="7">
    <location>
        <begin position="21"/>
        <end position="579"/>
    </location>
</feature>
<dbReference type="Pfam" id="PF00128">
    <property type="entry name" value="Alpha-amylase"/>
    <property type="match status" value="1"/>
</dbReference>
<accession>A0A1I8Q5Z4</accession>
<evidence type="ECO:0000259" key="8">
    <source>
        <dbReference type="SMART" id="SM00642"/>
    </source>
</evidence>
<dbReference type="SUPFAM" id="SSF51445">
    <property type="entry name" value="(Trans)glycosidases"/>
    <property type="match status" value="1"/>
</dbReference>
<comment type="similarity">
    <text evidence="2">Belongs to the glycosyl hydrolase 13 family.</text>
</comment>
<evidence type="ECO:0000256" key="2">
    <source>
        <dbReference type="ARBA" id="ARBA00008061"/>
    </source>
</evidence>
<dbReference type="InterPro" id="IPR017853">
    <property type="entry name" value="GH"/>
</dbReference>
<evidence type="ECO:0000256" key="1">
    <source>
        <dbReference type="ARBA" id="ARBA00001657"/>
    </source>
</evidence>
<dbReference type="PANTHER" id="PTHR10357">
    <property type="entry name" value="ALPHA-AMYLASE FAMILY MEMBER"/>
    <property type="match status" value="1"/>
</dbReference>
<dbReference type="CDD" id="cd11328">
    <property type="entry name" value="AmyAc_maltase"/>
    <property type="match status" value="1"/>
</dbReference>
<dbReference type="Proteomes" id="UP000095300">
    <property type="component" value="Unassembled WGS sequence"/>
</dbReference>
<keyword evidence="6" id="KW-0326">Glycosidase</keyword>
<keyword evidence="5" id="KW-0325">Glycoprotein</keyword>
<dbReference type="EC" id="3.2.1.20" evidence="3"/>
<feature type="signal peptide" evidence="7">
    <location>
        <begin position="1"/>
        <end position="20"/>
    </location>
</feature>
<dbReference type="STRING" id="35570.A0A1I8Q5Z4"/>
<dbReference type="KEGG" id="scac:106090128"/>
<dbReference type="GO" id="GO:0005975">
    <property type="term" value="P:carbohydrate metabolic process"/>
    <property type="evidence" value="ECO:0007669"/>
    <property type="project" value="InterPro"/>
</dbReference>
<dbReference type="Gene3D" id="3.90.400.10">
    <property type="entry name" value="Oligo-1,6-glucosidase, Domain 2"/>
    <property type="match status" value="1"/>
</dbReference>
<evidence type="ECO:0000256" key="5">
    <source>
        <dbReference type="ARBA" id="ARBA00023180"/>
    </source>
</evidence>
<keyword evidence="4 7" id="KW-0732">Signal</keyword>
<evidence type="ECO:0000313" key="10">
    <source>
        <dbReference type="Proteomes" id="UP000095300"/>
    </source>
</evidence>
<dbReference type="GO" id="GO:0004558">
    <property type="term" value="F:alpha-1,4-glucosidase activity"/>
    <property type="evidence" value="ECO:0007669"/>
    <property type="project" value="UniProtKB-EC"/>
</dbReference>
<evidence type="ECO:0000313" key="9">
    <source>
        <dbReference type="EnsemblMetazoa" id="SCAU014221-PA"/>
    </source>
</evidence>
<dbReference type="OrthoDB" id="1740265at2759"/>
<dbReference type="AlphaFoldDB" id="A0A1I8Q5Z4"/>
<proteinExistence type="inferred from homology"/>
<dbReference type="VEuPathDB" id="VectorBase:SCAU014221"/>
<gene>
    <name evidence="9" type="primary">106090128</name>
</gene>
<dbReference type="PANTHER" id="PTHR10357:SF233">
    <property type="entry name" value="MALTASE A1"/>
    <property type="match status" value="1"/>
</dbReference>
<keyword evidence="10" id="KW-1185">Reference proteome</keyword>